<dbReference type="PROSITE" id="PS51257">
    <property type="entry name" value="PROKAR_LIPOPROTEIN"/>
    <property type="match status" value="1"/>
</dbReference>
<evidence type="ECO:0000256" key="1">
    <source>
        <dbReference type="SAM" id="SignalP"/>
    </source>
</evidence>
<dbReference type="EMBL" id="FXUG01000001">
    <property type="protein sequence ID" value="SMP41478.1"/>
    <property type="molecule type" value="Genomic_DNA"/>
</dbReference>
<protein>
    <recommendedName>
        <fullName evidence="4">Secreted protein</fullName>
    </recommendedName>
</protein>
<proteinExistence type="predicted"/>
<feature type="signal peptide" evidence="1">
    <location>
        <begin position="1"/>
        <end position="20"/>
    </location>
</feature>
<accession>A0ABY1PS51</accession>
<reference evidence="2 3" key="1">
    <citation type="submission" date="2017-05" db="EMBL/GenBank/DDBJ databases">
        <authorList>
            <person name="Varghese N."/>
            <person name="Submissions S."/>
        </authorList>
    </citation>
    <scope>NUCLEOTIDE SEQUENCE [LARGE SCALE GENOMIC DNA]</scope>
    <source>
        <strain evidence="2 3">DSM 25457</strain>
    </source>
</reference>
<evidence type="ECO:0000313" key="2">
    <source>
        <dbReference type="EMBL" id="SMP41478.1"/>
    </source>
</evidence>
<evidence type="ECO:0000313" key="3">
    <source>
        <dbReference type="Proteomes" id="UP001158067"/>
    </source>
</evidence>
<dbReference type="Proteomes" id="UP001158067">
    <property type="component" value="Unassembled WGS sequence"/>
</dbReference>
<organism evidence="2 3">
    <name type="scientific">Neorhodopirellula lusitana</name>
    <dbReference type="NCBI Taxonomy" id="445327"/>
    <lineage>
        <taxon>Bacteria</taxon>
        <taxon>Pseudomonadati</taxon>
        <taxon>Planctomycetota</taxon>
        <taxon>Planctomycetia</taxon>
        <taxon>Pirellulales</taxon>
        <taxon>Pirellulaceae</taxon>
        <taxon>Neorhodopirellula</taxon>
    </lineage>
</organism>
<comment type="caution">
    <text evidence="2">The sequence shown here is derived from an EMBL/GenBank/DDBJ whole genome shotgun (WGS) entry which is preliminary data.</text>
</comment>
<name>A0ABY1PS51_9BACT</name>
<gene>
    <name evidence="2" type="ORF">SAMN06265222_101592</name>
</gene>
<evidence type="ECO:0008006" key="4">
    <source>
        <dbReference type="Google" id="ProtNLM"/>
    </source>
</evidence>
<sequence>MLKTHSLFLLLSLVCLFSLGCGEEKPEIIAGPVMDNGGMSEEELDFSTPAEETSGAY</sequence>
<dbReference type="RefSeq" id="WP_283430813.1">
    <property type="nucleotide sequence ID" value="NZ_CAWLDM010000001.1"/>
</dbReference>
<keyword evidence="3" id="KW-1185">Reference proteome</keyword>
<feature type="chain" id="PRO_5047310966" description="Secreted protein" evidence="1">
    <location>
        <begin position="21"/>
        <end position="57"/>
    </location>
</feature>
<keyword evidence="1" id="KW-0732">Signal</keyword>